<evidence type="ECO:0000313" key="4">
    <source>
        <dbReference type="Proteomes" id="UP000229897"/>
    </source>
</evidence>
<dbReference type="EMBL" id="CP024608">
    <property type="protein sequence ID" value="ATQ77266.1"/>
    <property type="molecule type" value="Genomic_DNA"/>
</dbReference>
<feature type="compositionally biased region" description="Polar residues" evidence="1">
    <location>
        <begin position="1"/>
        <end position="11"/>
    </location>
</feature>
<dbReference type="Gene3D" id="1.10.3920.10">
    <property type="entry name" value="PA2201 C-terminal domain-like"/>
    <property type="match status" value="1"/>
</dbReference>
<feature type="region of interest" description="Disordered" evidence="1">
    <location>
        <begin position="1"/>
        <end position="21"/>
    </location>
</feature>
<dbReference type="InterPro" id="IPR015025">
    <property type="entry name" value="PoNi_C"/>
</dbReference>
<proteinExistence type="predicted"/>
<protein>
    <recommendedName>
        <fullName evidence="2">PoNi C-terminal domain-containing protein</fullName>
    </recommendedName>
</protein>
<gene>
    <name evidence="3" type="ORF">CR152_24155</name>
</gene>
<dbReference type="OrthoDB" id="8576337at2"/>
<evidence type="ECO:0000259" key="2">
    <source>
        <dbReference type="Pfam" id="PF08929"/>
    </source>
</evidence>
<dbReference type="AlphaFoldDB" id="A0A2D2DQL2"/>
<dbReference type="KEGG" id="mass:CR152_24155"/>
<feature type="domain" description="PoNi C-terminal" evidence="2">
    <location>
        <begin position="140"/>
        <end position="241"/>
    </location>
</feature>
<dbReference type="Proteomes" id="UP000229897">
    <property type="component" value="Chromosome"/>
</dbReference>
<name>A0A2D2DQL2_9BURK</name>
<evidence type="ECO:0000256" key="1">
    <source>
        <dbReference type="SAM" id="MobiDB-lite"/>
    </source>
</evidence>
<keyword evidence="4" id="KW-1185">Reference proteome</keyword>
<accession>A0A2D2DQL2</accession>
<dbReference type="SUPFAM" id="SSF140731">
    <property type="entry name" value="PA2201 C-terminal domain-like"/>
    <property type="match status" value="1"/>
</dbReference>
<dbReference type="Pfam" id="PF08929">
    <property type="entry name" value="PoNi_C"/>
    <property type="match status" value="1"/>
</dbReference>
<dbReference type="InterPro" id="IPR028983">
    <property type="entry name" value="PA2201-like_C"/>
</dbReference>
<evidence type="ECO:0000313" key="3">
    <source>
        <dbReference type="EMBL" id="ATQ77266.1"/>
    </source>
</evidence>
<organism evidence="3 4">
    <name type="scientific">Massilia violaceinigra</name>
    <dbReference type="NCBI Taxonomy" id="2045208"/>
    <lineage>
        <taxon>Bacteria</taxon>
        <taxon>Pseudomonadati</taxon>
        <taxon>Pseudomonadota</taxon>
        <taxon>Betaproteobacteria</taxon>
        <taxon>Burkholderiales</taxon>
        <taxon>Oxalobacteraceae</taxon>
        <taxon>Telluria group</taxon>
        <taxon>Massilia</taxon>
    </lineage>
</organism>
<sequence>MSTPRNLSSTPAEMESHVSDADTSVAFPLRRYAEEPENSFNQYELLTIPRYQQKCLLHRFGRGDSLDSIRAWFLDDMLPTLRSTQEASKKLFPEHDVLIDSGEPWSLLWLFAFVCFDDNGTELARADTWFTLEDGPVLFDMMLKAFVPSTSYAEEYDPTFSEPKDEAVIDALLLDEPARTRALEACMRQWPKLMKPSGYREAPAAGKHIFLHFPFEIALAVCAYDIDDSTFRDLPYYPRELVDYYREHVRGKRDAWRATGVGAGPEIPPSPHLQPKKVYTLKPAEAYVRWLELACNEQADIITKAHKGLKKRKSMPALCSAMEVLAGLGYGAQADLKDDESLAAYVVDMCAARGLPAFTPPPPPPEGPARISKILSALQSWAAGQGQQLFVLNDDDDDNWNALLVRADAKDEFALLCEQLSLEVLDEDGWS</sequence>
<reference evidence="3" key="1">
    <citation type="submission" date="2017-10" db="EMBL/GenBank/DDBJ databases">
        <title>Massilia psychrophilum sp. nov., a novel purple-pigmented bacterium isolated from Tianshan glacier, Xinjiang Municipality, China.</title>
        <authorList>
            <person name="Wang H."/>
        </authorList>
    </citation>
    <scope>NUCLEOTIDE SEQUENCE [LARGE SCALE GENOMIC DNA]</scope>
    <source>
        <strain evidence="3">B2</strain>
    </source>
</reference>
<dbReference type="RefSeq" id="WP_099879284.1">
    <property type="nucleotide sequence ID" value="NZ_CP024608.1"/>
</dbReference>